<protein>
    <submittedName>
        <fullName evidence="1">Type VI secretion protein</fullName>
    </submittedName>
</protein>
<dbReference type="EMBL" id="BK014716">
    <property type="protein sequence ID" value="DAD69209.1"/>
    <property type="molecule type" value="Genomic_DNA"/>
</dbReference>
<evidence type="ECO:0000313" key="1">
    <source>
        <dbReference type="EMBL" id="DAD69209.1"/>
    </source>
</evidence>
<accession>A0A8S5LH93</accession>
<name>A0A8S5LH93_9CAUD</name>
<sequence>MDAYRELQERLKKLGGRTLSLYQGIVESVEDGTCTVIIDGLAIPDIRLRATTTEDDMELLIIPAVGSGVIVGSLTGGFEQLVILSIDRADQIILNGGHHGGLVLVHELTQLVNSLERELNDLKESLLAWIPTPQDGGLSLKTKLTPWAGRKLALTQVRDLENPKIKQ</sequence>
<reference evidence="1" key="1">
    <citation type="journal article" date="2021" name="Proc. Natl. Acad. Sci. U.S.A.">
        <title>A Catalog of Tens of Thousands of Viruses from Human Metagenomes Reveals Hidden Associations with Chronic Diseases.</title>
        <authorList>
            <person name="Tisza M.J."/>
            <person name="Buck C.B."/>
        </authorList>
    </citation>
    <scope>NUCLEOTIDE SEQUENCE</scope>
    <source>
        <strain evidence="1">Ct5tj9</strain>
    </source>
</reference>
<organism evidence="1">
    <name type="scientific">Siphoviridae sp. ct5tj9</name>
    <dbReference type="NCBI Taxonomy" id="2823564"/>
    <lineage>
        <taxon>Viruses</taxon>
        <taxon>Duplodnaviria</taxon>
        <taxon>Heunggongvirae</taxon>
        <taxon>Uroviricota</taxon>
        <taxon>Caudoviricetes</taxon>
    </lineage>
</organism>
<proteinExistence type="predicted"/>